<dbReference type="Pfam" id="PF02900">
    <property type="entry name" value="LigB"/>
    <property type="match status" value="1"/>
</dbReference>
<dbReference type="AlphaFoldDB" id="A0A921IY16"/>
<feature type="domain" description="AMMECR1" evidence="1">
    <location>
        <begin position="319"/>
        <end position="499"/>
    </location>
</feature>
<gene>
    <name evidence="2" type="primary">amrA</name>
    <name evidence="2" type="ORF">K8V70_09730</name>
</gene>
<dbReference type="InterPro" id="IPR027485">
    <property type="entry name" value="AMMECR1_N"/>
</dbReference>
<dbReference type="Gene3D" id="3.30.700.20">
    <property type="entry name" value="Hypothetical protein ph0010, domain 1"/>
    <property type="match status" value="1"/>
</dbReference>
<evidence type="ECO:0000313" key="2">
    <source>
        <dbReference type="EMBL" id="HJG38115.1"/>
    </source>
</evidence>
<dbReference type="GO" id="GO:0016702">
    <property type="term" value="F:oxidoreductase activity, acting on single donors with incorporation of molecular oxygen, incorporation of two atoms of oxygen"/>
    <property type="evidence" value="ECO:0007669"/>
    <property type="project" value="UniProtKB-ARBA"/>
</dbReference>
<dbReference type="NCBIfam" id="TIGR04335">
    <property type="entry name" value="AmmeMemoSam_A"/>
    <property type="match status" value="1"/>
</dbReference>
<reference evidence="2" key="2">
    <citation type="submission" date="2021-09" db="EMBL/GenBank/DDBJ databases">
        <authorList>
            <person name="Gilroy R."/>
        </authorList>
    </citation>
    <scope>NUCLEOTIDE SEQUENCE</scope>
    <source>
        <strain evidence="2">ChiHjej13B12-9602</strain>
    </source>
</reference>
<dbReference type="RefSeq" id="WP_273191234.1">
    <property type="nucleotide sequence ID" value="NZ_DYUZ01000035.1"/>
</dbReference>
<dbReference type="CDD" id="cd07951">
    <property type="entry name" value="ED_3B_N_AMMECR1"/>
    <property type="match status" value="1"/>
</dbReference>
<dbReference type="PANTHER" id="PTHR13016:SF0">
    <property type="entry name" value="AMME SYNDROME CANDIDATE GENE 1 PROTEIN"/>
    <property type="match status" value="1"/>
</dbReference>
<comment type="caution">
    <text evidence="2">The sequence shown here is derived from an EMBL/GenBank/DDBJ whole genome shotgun (WGS) entry which is preliminary data.</text>
</comment>
<dbReference type="Pfam" id="PF01871">
    <property type="entry name" value="AMMECR1"/>
    <property type="match status" value="1"/>
</dbReference>
<dbReference type="InterPro" id="IPR004183">
    <property type="entry name" value="Xdiol_dOase_suB"/>
</dbReference>
<proteinExistence type="predicted"/>
<dbReference type="SUPFAM" id="SSF53213">
    <property type="entry name" value="LigB-like"/>
    <property type="match status" value="1"/>
</dbReference>
<dbReference type="PROSITE" id="PS51112">
    <property type="entry name" value="AMMECR1"/>
    <property type="match status" value="1"/>
</dbReference>
<dbReference type="Gene3D" id="3.40.830.10">
    <property type="entry name" value="LigB-like"/>
    <property type="match status" value="1"/>
</dbReference>
<sequence length="499" mass="53308">MPIVAAFAVPHPPLIIPAVGGDRVSEIQATVDAYAEVGRRIAALDPDTLVISSPHTAMYLDYLHIAPGSGARGNFARFGAPEVGYTATYDEPFVDELACVASAEELPAGTLGERERDLDWGVLVPLHFVARGYGLVDDRGVPQGTSEDRGGAQGRYVRLPCRVVRLGIAGLSPAIHYRLGQLVQQVAAKLGRRVVYIASGDLSHKLTADGPYGYAPEGPAFDQLVCKAFEQGDFLSLLAADPALCERAAECGLRSFQIMAGALDRTEVAPELLSYEGPFGVGYGIACFIPQGTESACSERALDERYAAWHEEHLAATRAAEHPLVRIARYSLESFVRDGVRINGGHDLPADLLGNLPDEIACGKQGAFVSLKKDGQLRGCIGTILPTRESLVEEVCANAVSAGCRDPRFDPVTTAELPELIYDVDVLSAPEPIMGPSELDPARYGVIVSAPGGRRGLLLPNLDGIDTVAEQLRIAARKGGIDLNEPGVSLERFTVTRYL</sequence>
<dbReference type="InterPro" id="IPR027623">
    <property type="entry name" value="AmmeMemoSam_A"/>
</dbReference>
<name>A0A921IY16_9ACTN</name>
<organism evidence="2 3">
    <name type="scientific">Enorma phocaeensis</name>
    <dbReference type="NCBI Taxonomy" id="1871019"/>
    <lineage>
        <taxon>Bacteria</taxon>
        <taxon>Bacillati</taxon>
        <taxon>Actinomycetota</taxon>
        <taxon>Coriobacteriia</taxon>
        <taxon>Coriobacteriales</taxon>
        <taxon>Coriobacteriaceae</taxon>
        <taxon>Enorma</taxon>
    </lineage>
</organism>
<evidence type="ECO:0000259" key="1">
    <source>
        <dbReference type="PROSITE" id="PS51112"/>
    </source>
</evidence>
<accession>A0A921IY16</accession>
<dbReference type="GO" id="GO:0008198">
    <property type="term" value="F:ferrous iron binding"/>
    <property type="evidence" value="ECO:0007669"/>
    <property type="project" value="InterPro"/>
</dbReference>
<dbReference type="InterPro" id="IPR023473">
    <property type="entry name" value="AMMECR1"/>
</dbReference>
<dbReference type="SUPFAM" id="SSF143447">
    <property type="entry name" value="AMMECR1-like"/>
    <property type="match status" value="1"/>
</dbReference>
<dbReference type="PANTHER" id="PTHR13016">
    <property type="entry name" value="AMMECR1 HOMOLOG"/>
    <property type="match status" value="1"/>
</dbReference>
<dbReference type="EMBL" id="DYUZ01000035">
    <property type="protein sequence ID" value="HJG38115.1"/>
    <property type="molecule type" value="Genomic_DNA"/>
</dbReference>
<evidence type="ECO:0000313" key="3">
    <source>
        <dbReference type="Proteomes" id="UP000753256"/>
    </source>
</evidence>
<dbReference type="InterPro" id="IPR002733">
    <property type="entry name" value="AMMECR1_domain"/>
</dbReference>
<dbReference type="Proteomes" id="UP000753256">
    <property type="component" value="Unassembled WGS sequence"/>
</dbReference>
<dbReference type="InterPro" id="IPR036071">
    <property type="entry name" value="AMMECR1_dom_sf"/>
</dbReference>
<protein>
    <submittedName>
        <fullName evidence="2">AmmeMemoRadiSam system protein A</fullName>
    </submittedName>
</protein>
<reference evidence="2" key="1">
    <citation type="journal article" date="2021" name="PeerJ">
        <title>Extensive microbial diversity within the chicken gut microbiome revealed by metagenomics and culture.</title>
        <authorList>
            <person name="Gilroy R."/>
            <person name="Ravi A."/>
            <person name="Getino M."/>
            <person name="Pursley I."/>
            <person name="Horton D.L."/>
            <person name="Alikhan N.F."/>
            <person name="Baker D."/>
            <person name="Gharbi K."/>
            <person name="Hall N."/>
            <person name="Watson M."/>
            <person name="Adriaenssens E.M."/>
            <person name="Foster-Nyarko E."/>
            <person name="Jarju S."/>
            <person name="Secka A."/>
            <person name="Antonio M."/>
            <person name="Oren A."/>
            <person name="Chaudhuri R.R."/>
            <person name="La Ragione R."/>
            <person name="Hildebrand F."/>
            <person name="Pallen M.J."/>
        </authorList>
    </citation>
    <scope>NUCLEOTIDE SEQUENCE</scope>
    <source>
        <strain evidence="2">ChiHjej13B12-9602</strain>
    </source>
</reference>